<reference evidence="2" key="1">
    <citation type="submission" date="2022-08" db="EMBL/GenBank/DDBJ databases">
        <authorList>
            <consortium name="DOE Joint Genome Institute"/>
            <person name="Min B."/>
            <person name="Sierra-Patev S."/>
            <person name="Naranjo-Ortiz M."/>
            <person name="Looney B."/>
            <person name="Konkel Z."/>
            <person name="Slot J.C."/>
            <person name="Sakamoto Y."/>
            <person name="Steenwyk J.L."/>
            <person name="Rokas A."/>
            <person name="Carro J."/>
            <person name="Camarero S."/>
            <person name="Ferreira P."/>
            <person name="Molpeceres G."/>
            <person name="Ruiz-duenas F.J."/>
            <person name="Serrano A."/>
            <person name="Henrissat B."/>
            <person name="Drula E."/>
            <person name="Hughes K.W."/>
            <person name="Mata J.L."/>
            <person name="Ishikawa N.K."/>
            <person name="Vargas-Isla R."/>
            <person name="Ushijima S."/>
            <person name="Smith C.A."/>
            <person name="Ahrendt S."/>
            <person name="Andreopoulos W."/>
            <person name="He G."/>
            <person name="LaButti K."/>
            <person name="Lipzen A."/>
            <person name="Ng V."/>
            <person name="Riley R."/>
            <person name="Sandor L."/>
            <person name="Barry K."/>
            <person name="Martinez A.T."/>
            <person name="Xiao Y."/>
            <person name="Gibbons J.G."/>
            <person name="Terashima K."/>
            <person name="Hibbett D.S."/>
            <person name="Grigoriev I.V."/>
        </authorList>
    </citation>
    <scope>NUCLEOTIDE SEQUENCE</scope>
    <source>
        <strain evidence="2">ET3784</strain>
    </source>
</reference>
<comment type="caution">
    <text evidence="2">The sequence shown here is derived from an EMBL/GenBank/DDBJ whole genome shotgun (WGS) entry which is preliminary data.</text>
</comment>
<protein>
    <submittedName>
        <fullName evidence="2">Uncharacterized protein</fullName>
    </submittedName>
</protein>
<evidence type="ECO:0000256" key="1">
    <source>
        <dbReference type="SAM" id="MobiDB-lite"/>
    </source>
</evidence>
<evidence type="ECO:0000313" key="3">
    <source>
        <dbReference type="Proteomes" id="UP001176059"/>
    </source>
</evidence>
<dbReference type="AlphaFoldDB" id="A0AA38N1B0"/>
<keyword evidence="3" id="KW-1185">Reference proteome</keyword>
<name>A0AA38N1B0_9AGAR</name>
<accession>A0AA38N1B0</accession>
<sequence>AQGDLASISRPGFEEWQENRNGARGGKEQNKAVRTNWFHPFLWVGIDAAMRKADWSCEDAVKILHHEHPELYGKLTRRVIWKWK</sequence>
<proteinExistence type="predicted"/>
<organism evidence="2 3">
    <name type="scientific">Lentinula guzmanii</name>
    <dbReference type="NCBI Taxonomy" id="2804957"/>
    <lineage>
        <taxon>Eukaryota</taxon>
        <taxon>Fungi</taxon>
        <taxon>Dikarya</taxon>
        <taxon>Basidiomycota</taxon>
        <taxon>Agaricomycotina</taxon>
        <taxon>Agaricomycetes</taxon>
        <taxon>Agaricomycetidae</taxon>
        <taxon>Agaricales</taxon>
        <taxon>Marasmiineae</taxon>
        <taxon>Omphalotaceae</taxon>
        <taxon>Lentinula</taxon>
    </lineage>
</organism>
<reference evidence="2" key="2">
    <citation type="journal article" date="2023" name="Proc. Natl. Acad. Sci. U.S.A.">
        <title>A global phylogenomic analysis of the shiitake genus Lentinula.</title>
        <authorList>
            <person name="Sierra-Patev S."/>
            <person name="Min B."/>
            <person name="Naranjo-Ortiz M."/>
            <person name="Looney B."/>
            <person name="Konkel Z."/>
            <person name="Slot J.C."/>
            <person name="Sakamoto Y."/>
            <person name="Steenwyk J.L."/>
            <person name="Rokas A."/>
            <person name="Carro J."/>
            <person name="Camarero S."/>
            <person name="Ferreira P."/>
            <person name="Molpeceres G."/>
            <person name="Ruiz-Duenas F.J."/>
            <person name="Serrano A."/>
            <person name="Henrissat B."/>
            <person name="Drula E."/>
            <person name="Hughes K.W."/>
            <person name="Mata J.L."/>
            <person name="Ishikawa N.K."/>
            <person name="Vargas-Isla R."/>
            <person name="Ushijima S."/>
            <person name="Smith C.A."/>
            <person name="Donoghue J."/>
            <person name="Ahrendt S."/>
            <person name="Andreopoulos W."/>
            <person name="He G."/>
            <person name="LaButti K."/>
            <person name="Lipzen A."/>
            <person name="Ng V."/>
            <person name="Riley R."/>
            <person name="Sandor L."/>
            <person name="Barry K."/>
            <person name="Martinez A.T."/>
            <person name="Xiao Y."/>
            <person name="Gibbons J.G."/>
            <person name="Terashima K."/>
            <person name="Grigoriev I.V."/>
            <person name="Hibbett D."/>
        </authorList>
    </citation>
    <scope>NUCLEOTIDE SEQUENCE</scope>
    <source>
        <strain evidence="2">ET3784</strain>
    </source>
</reference>
<feature type="non-terminal residue" evidence="2">
    <location>
        <position position="1"/>
    </location>
</feature>
<evidence type="ECO:0000313" key="2">
    <source>
        <dbReference type="EMBL" id="KAJ3733666.1"/>
    </source>
</evidence>
<gene>
    <name evidence="2" type="ORF">DFJ43DRAFT_964802</name>
</gene>
<feature type="region of interest" description="Disordered" evidence="1">
    <location>
        <begin position="1"/>
        <end position="31"/>
    </location>
</feature>
<dbReference type="EMBL" id="JANVFO010000017">
    <property type="protein sequence ID" value="KAJ3733666.1"/>
    <property type="molecule type" value="Genomic_DNA"/>
</dbReference>
<dbReference type="Proteomes" id="UP001176059">
    <property type="component" value="Unassembled WGS sequence"/>
</dbReference>
<feature type="non-terminal residue" evidence="2">
    <location>
        <position position="84"/>
    </location>
</feature>